<dbReference type="OrthoDB" id="10661975at2759"/>
<feature type="region of interest" description="Disordered" evidence="1">
    <location>
        <begin position="196"/>
        <end position="241"/>
    </location>
</feature>
<dbReference type="AlphaFoldDB" id="A0A8H4NBD2"/>
<keyword evidence="3" id="KW-1185">Reference proteome</keyword>
<name>A0A8H4NBD2_9PEZI</name>
<dbReference type="EMBL" id="WWBZ02000001">
    <property type="protein sequence ID" value="KAF4314263.1"/>
    <property type="molecule type" value="Genomic_DNA"/>
</dbReference>
<accession>A0A8H4NBD2</accession>
<proteinExistence type="predicted"/>
<evidence type="ECO:0000313" key="2">
    <source>
        <dbReference type="EMBL" id="KAF4314263.1"/>
    </source>
</evidence>
<feature type="compositionally biased region" description="Low complexity" evidence="1">
    <location>
        <begin position="118"/>
        <end position="131"/>
    </location>
</feature>
<comment type="caution">
    <text evidence="2">The sequence shown here is derived from an EMBL/GenBank/DDBJ whole genome shotgun (WGS) entry which is preliminary data.</text>
</comment>
<gene>
    <name evidence="2" type="ORF">GTA08_BOTSDO01016</name>
</gene>
<reference evidence="2" key="1">
    <citation type="submission" date="2020-04" db="EMBL/GenBank/DDBJ databases">
        <title>Genome Assembly and Annotation of Botryosphaeria dothidea sdau 11-99, a Latent Pathogen of Apple Fruit Ring Rot in China.</title>
        <authorList>
            <person name="Yu C."/>
            <person name="Diao Y."/>
            <person name="Lu Q."/>
            <person name="Zhao J."/>
            <person name="Cui S."/>
            <person name="Peng C."/>
            <person name="He B."/>
            <person name="Liu H."/>
        </authorList>
    </citation>
    <scope>NUCLEOTIDE SEQUENCE [LARGE SCALE GENOMIC DNA]</scope>
    <source>
        <strain evidence="2">Sdau11-99</strain>
    </source>
</reference>
<feature type="region of interest" description="Disordered" evidence="1">
    <location>
        <begin position="96"/>
        <end position="171"/>
    </location>
</feature>
<dbReference type="Proteomes" id="UP000572817">
    <property type="component" value="Unassembled WGS sequence"/>
</dbReference>
<organism evidence="2 3">
    <name type="scientific">Botryosphaeria dothidea</name>
    <dbReference type="NCBI Taxonomy" id="55169"/>
    <lineage>
        <taxon>Eukaryota</taxon>
        <taxon>Fungi</taxon>
        <taxon>Dikarya</taxon>
        <taxon>Ascomycota</taxon>
        <taxon>Pezizomycotina</taxon>
        <taxon>Dothideomycetes</taxon>
        <taxon>Dothideomycetes incertae sedis</taxon>
        <taxon>Botryosphaeriales</taxon>
        <taxon>Botryosphaeriaceae</taxon>
        <taxon>Botryosphaeria</taxon>
    </lineage>
</organism>
<evidence type="ECO:0000313" key="3">
    <source>
        <dbReference type="Proteomes" id="UP000572817"/>
    </source>
</evidence>
<protein>
    <submittedName>
        <fullName evidence="2">Uncharacterized protein</fullName>
    </submittedName>
</protein>
<sequence length="417" mass="45835">MVKGKFTYVERPTNTTRRRKKNNGLLQLDRADSFTSDDKASAFYWTFRNKGNANEKLKSTTFSEHRLSGTTLRGSSTLTTGGSASAGISCAPTKACPVNTPDSDEQIQDHGGDNKGNGQSSCSSLESLSQEGKGEVQLKKSTPLDLQQMYGASVKSSKCTRKDRKLASNKQRNNVVPVGALTINIDTLMDNNSFPSGSSAGIRSNTDAGHSETGVQTPQKSSSSSEGELHTRSSSQQQSARHLLSTTPIIFNVLSANPSSSISRNNQPVSGCRPFSKTLRANEYTTRRFIQIKRAERDSKADAAEGWRNHPGVIMGAWGSVVGLIMTTTWGKQGRDKKLAHAKDPQLQRSFFPLVAHRGKLDHDDVGMVRYGPGRIFSYRTFLDCRAVRFVHVSEIERYVEEEATDKEAFLNEEDLE</sequence>
<evidence type="ECO:0000256" key="1">
    <source>
        <dbReference type="SAM" id="MobiDB-lite"/>
    </source>
</evidence>